<gene>
    <name evidence="1" type="ORF">BC936DRAFT_146473</name>
</gene>
<dbReference type="AlphaFoldDB" id="A0A433D891"/>
<accession>A0A433D891</accession>
<reference evidence="1 2" key="1">
    <citation type="journal article" date="2018" name="New Phytol.">
        <title>Phylogenomics of Endogonaceae and evolution of mycorrhizas within Mucoromycota.</title>
        <authorList>
            <person name="Chang Y."/>
            <person name="Desiro A."/>
            <person name="Na H."/>
            <person name="Sandor L."/>
            <person name="Lipzen A."/>
            <person name="Clum A."/>
            <person name="Barry K."/>
            <person name="Grigoriev I.V."/>
            <person name="Martin F.M."/>
            <person name="Stajich J.E."/>
            <person name="Smith M.E."/>
            <person name="Bonito G."/>
            <person name="Spatafora J.W."/>
        </authorList>
    </citation>
    <scope>NUCLEOTIDE SEQUENCE [LARGE SCALE GENOMIC DNA]</scope>
    <source>
        <strain evidence="1 2">GMNB39</strain>
    </source>
</reference>
<keyword evidence="2" id="KW-1185">Reference proteome</keyword>
<name>A0A433D891_9FUNG</name>
<dbReference type="EMBL" id="RBNI01005309">
    <property type="protein sequence ID" value="RUP46831.1"/>
    <property type="molecule type" value="Genomic_DNA"/>
</dbReference>
<proteinExistence type="predicted"/>
<evidence type="ECO:0000313" key="2">
    <source>
        <dbReference type="Proteomes" id="UP000268093"/>
    </source>
</evidence>
<evidence type="ECO:0000313" key="1">
    <source>
        <dbReference type="EMBL" id="RUP46831.1"/>
    </source>
</evidence>
<organism evidence="1 2">
    <name type="scientific">Jimgerdemannia flammicorona</name>
    <dbReference type="NCBI Taxonomy" id="994334"/>
    <lineage>
        <taxon>Eukaryota</taxon>
        <taxon>Fungi</taxon>
        <taxon>Fungi incertae sedis</taxon>
        <taxon>Mucoromycota</taxon>
        <taxon>Mucoromycotina</taxon>
        <taxon>Endogonomycetes</taxon>
        <taxon>Endogonales</taxon>
        <taxon>Endogonaceae</taxon>
        <taxon>Jimgerdemannia</taxon>
    </lineage>
</organism>
<protein>
    <submittedName>
        <fullName evidence="1">Uncharacterized protein</fullName>
    </submittedName>
</protein>
<dbReference type="Proteomes" id="UP000268093">
    <property type="component" value="Unassembled WGS sequence"/>
</dbReference>
<sequence>MTLTRPPTPVLLRTLRDLLDRLVVLLLLPLSLLLQLLPNQMSPPTTPGIVLLPILVPHLPTAPTTTVLSTFPEAWIQICTDDTLVEFSAIDVLHTVESVGAVVVSSVWKPARRLLVPIQPHDDTLDLATFGEQLVDLLLGGVEGQVADI</sequence>
<comment type="caution">
    <text evidence="1">The sequence shown here is derived from an EMBL/GenBank/DDBJ whole genome shotgun (WGS) entry which is preliminary data.</text>
</comment>